<comment type="caution">
    <text evidence="3">The sequence shown here is derived from an EMBL/GenBank/DDBJ whole genome shotgun (WGS) entry which is preliminary data.</text>
</comment>
<proteinExistence type="predicted"/>
<keyword evidence="1" id="KW-0732">Signal</keyword>
<feature type="chain" id="PRO_5045096556" evidence="1">
    <location>
        <begin position="36"/>
        <end position="813"/>
    </location>
</feature>
<feature type="domain" description="Macroglobulin" evidence="2">
    <location>
        <begin position="61"/>
        <end position="144"/>
    </location>
</feature>
<dbReference type="InterPro" id="IPR002890">
    <property type="entry name" value="MG2"/>
</dbReference>
<dbReference type="Pfam" id="PF01835">
    <property type="entry name" value="MG2"/>
    <property type="match status" value="1"/>
</dbReference>
<name>A0ABU3THH1_9BACT</name>
<dbReference type="EMBL" id="JAWDJT010000005">
    <property type="protein sequence ID" value="MDU0370793.1"/>
    <property type="molecule type" value="Genomic_DNA"/>
</dbReference>
<protein>
    <submittedName>
        <fullName evidence="3">MG2 domain-containing protein</fullName>
    </submittedName>
</protein>
<keyword evidence="4" id="KW-1185">Reference proteome</keyword>
<evidence type="ECO:0000259" key="2">
    <source>
        <dbReference type="Pfam" id="PF01835"/>
    </source>
</evidence>
<dbReference type="Gene3D" id="2.60.40.1930">
    <property type="match status" value="1"/>
</dbReference>
<dbReference type="Proteomes" id="UP001250698">
    <property type="component" value="Unassembled WGS sequence"/>
</dbReference>
<gene>
    <name evidence="3" type="ORF">ROI90_10340</name>
</gene>
<evidence type="ECO:0000313" key="3">
    <source>
        <dbReference type="EMBL" id="MDU0370793.1"/>
    </source>
</evidence>
<accession>A0ABU3THH1</accession>
<sequence>MYYASTLLRSKTAAIRYRSLLLALGVGLTAASGAAAQTAPDSLGGLTRVFSRYQRTAVPEKLFLHLDRPFYTAGETMWFKVYAVDGTSGRPLPMSKVANVEVLNHENKPVLQARVELRQATGQGSFTLPASLASGTYTVRAYTNWMQNFGPEYYFHSSVTVVNTFAASGAAAQDSVKPYTVQFFPEGGNLVQGLPGKVGFQATSSSGKGVAVEGKVLTQTGAVVATFNTLRFGLGSFSFTPEAGTTYTAVVTQGKGKPSRYQLPPVYAQGYAMRLERPASGLLTVTVRATTTQPETVYLLGHAGQTIAVAAQATLRDGSTTFTVEPGQLPDGISHFTLFDAGRKPLCERLYFQPPRNKLTVTAQPDKNHYGLRDQVALSLATTAGAGQALGANLSVAVYRLDSLAAPRPADINSYLWLSADLKGEVESPEYYFTATGPEAAEAADNLMLTQGWSRFRWEQVLASAPAPLPYLPELRGPLVQARLTQPGTDIPRPGVTAYLASPSRLTRLTNAVSNADGLVQFEADAARGTRELVIQTDPRQDSTAQIKLLSPFSGRYAPALAPAFSALPSLEAAYTKRHFQTQVQTIFAPKEALRPAPAPADSLAFYGKPSETYFLDKYTRFKVLEEVMREYVPGVMVRIRKDGFHFMVMDKVNNAILTENPLVLLDGVPVFSVNKMMAMDPLKIQKLEVVDSRYFHGATVYNGIVSYTTYKGDLEGFELDPRALIQQYEGLQAQREFYAPRYDTPQQKQSRLPDMRNLLYWNPGVTTTAAGPRKLEFYTGDQAGRYLVVVQGLAPTGQAGSSRTVLEVKPAL</sequence>
<feature type="signal peptide" evidence="1">
    <location>
        <begin position="1"/>
        <end position="35"/>
    </location>
</feature>
<evidence type="ECO:0000313" key="4">
    <source>
        <dbReference type="Proteomes" id="UP001250698"/>
    </source>
</evidence>
<reference evidence="3 4" key="1">
    <citation type="submission" date="2023-10" db="EMBL/GenBank/DDBJ databases">
        <title>Hymenobacter endophyticus sp. nov., an isolate from the leaf tissues of wheat.</title>
        <authorList>
            <person name="Dai Y."/>
        </authorList>
    </citation>
    <scope>NUCLEOTIDE SEQUENCE [LARGE SCALE GENOMIC DNA]</scope>
    <source>
        <strain evidence="3 4">ZK17L-C2</strain>
    </source>
</reference>
<organism evidence="3 4">
    <name type="scientific">Hymenobacter endophyticus</name>
    <dbReference type="NCBI Taxonomy" id="3076335"/>
    <lineage>
        <taxon>Bacteria</taxon>
        <taxon>Pseudomonadati</taxon>
        <taxon>Bacteroidota</taxon>
        <taxon>Cytophagia</taxon>
        <taxon>Cytophagales</taxon>
        <taxon>Hymenobacteraceae</taxon>
        <taxon>Hymenobacter</taxon>
    </lineage>
</organism>
<evidence type="ECO:0000256" key="1">
    <source>
        <dbReference type="SAM" id="SignalP"/>
    </source>
</evidence>